<feature type="domain" description="MPN" evidence="1">
    <location>
        <begin position="10"/>
        <end position="142"/>
    </location>
</feature>
<evidence type="ECO:0000259" key="1">
    <source>
        <dbReference type="PROSITE" id="PS50249"/>
    </source>
</evidence>
<sequence>MSAVGADVHVTVRPTVLLQVADHYDRQARGAKHKRVVGMLLGERRGDSIIVNDCFAVPFDENQSDANVWFFDSLYSDTMADMHRKIHAKTLMVGWYSTADRSLPQDSKIHSFLEDRYGPLAYVAVNVSIDMDADQESVRAYR</sequence>
<name>A0A391NRZ5_9EUKA</name>
<protein>
    <recommendedName>
        <fullName evidence="1">MPN domain-containing protein</fullName>
    </recommendedName>
</protein>
<comment type="caution">
    <text evidence="2">The sequence shown here is derived from an EMBL/GenBank/DDBJ whole genome shotgun (WGS) entry which is preliminary data.</text>
</comment>
<dbReference type="EMBL" id="BDIP01000177">
    <property type="protein sequence ID" value="GCA62108.1"/>
    <property type="molecule type" value="Genomic_DNA"/>
</dbReference>
<dbReference type="PANTHER" id="PTHR10540:SF7">
    <property type="entry name" value="26S PROTEASOME NON-ATPASE REGULATORY SUBUNIT 7"/>
    <property type="match status" value="1"/>
</dbReference>
<dbReference type="PANTHER" id="PTHR10540">
    <property type="entry name" value="EUKARYOTIC TRANSLATION INITIATION FACTOR 3 SUBUNIT F-RELATED"/>
    <property type="match status" value="1"/>
</dbReference>
<dbReference type="AlphaFoldDB" id="A0A391NRZ5"/>
<dbReference type="Pfam" id="PF01398">
    <property type="entry name" value="JAB"/>
    <property type="match status" value="1"/>
</dbReference>
<reference evidence="2 3" key="1">
    <citation type="journal article" date="2018" name="PLoS ONE">
        <title>The draft genome of Kipferlia bialata reveals reductive genome evolution in fornicate parasites.</title>
        <authorList>
            <person name="Tanifuji G."/>
            <person name="Takabayashi S."/>
            <person name="Kume K."/>
            <person name="Takagi M."/>
            <person name="Nakayama T."/>
            <person name="Kamikawa R."/>
            <person name="Inagaki Y."/>
            <person name="Hashimoto T."/>
        </authorList>
    </citation>
    <scope>NUCLEOTIDE SEQUENCE [LARGE SCALE GENOMIC DNA]</scope>
    <source>
        <strain evidence="2">NY0173</strain>
    </source>
</reference>
<dbReference type="GO" id="GO:0008237">
    <property type="term" value="F:metallopeptidase activity"/>
    <property type="evidence" value="ECO:0007669"/>
    <property type="project" value="InterPro"/>
</dbReference>
<dbReference type="GO" id="GO:0043161">
    <property type="term" value="P:proteasome-mediated ubiquitin-dependent protein catabolic process"/>
    <property type="evidence" value="ECO:0007669"/>
    <property type="project" value="TreeGrafter"/>
</dbReference>
<keyword evidence="3" id="KW-1185">Reference proteome</keyword>
<dbReference type="InterPro" id="IPR037518">
    <property type="entry name" value="MPN"/>
</dbReference>
<evidence type="ECO:0000313" key="2">
    <source>
        <dbReference type="EMBL" id="GCA62108.1"/>
    </source>
</evidence>
<organism evidence="2 3">
    <name type="scientific">Kipferlia bialata</name>
    <dbReference type="NCBI Taxonomy" id="797122"/>
    <lineage>
        <taxon>Eukaryota</taxon>
        <taxon>Metamonada</taxon>
        <taxon>Carpediemonas-like organisms</taxon>
        <taxon>Kipferlia</taxon>
    </lineage>
</organism>
<proteinExistence type="predicted"/>
<dbReference type="Gene3D" id="3.40.140.10">
    <property type="entry name" value="Cytidine Deaminase, domain 2"/>
    <property type="match status" value="1"/>
</dbReference>
<gene>
    <name evidence="2" type="ORF">KIPB_001279</name>
</gene>
<dbReference type="Proteomes" id="UP000265618">
    <property type="component" value="Unassembled WGS sequence"/>
</dbReference>
<dbReference type="OrthoDB" id="25498at2759"/>
<dbReference type="PROSITE" id="PS50249">
    <property type="entry name" value="MPN"/>
    <property type="match status" value="1"/>
</dbReference>
<dbReference type="GO" id="GO:0000502">
    <property type="term" value="C:proteasome complex"/>
    <property type="evidence" value="ECO:0007669"/>
    <property type="project" value="TreeGrafter"/>
</dbReference>
<dbReference type="SMART" id="SM00232">
    <property type="entry name" value="JAB_MPN"/>
    <property type="match status" value="1"/>
</dbReference>
<accession>A0A391NRZ5</accession>
<dbReference type="InterPro" id="IPR000555">
    <property type="entry name" value="JAMM/MPN+_dom"/>
</dbReference>
<evidence type="ECO:0000313" key="3">
    <source>
        <dbReference type="Proteomes" id="UP000265618"/>
    </source>
</evidence>